<dbReference type="OrthoDB" id="9800356at2"/>
<comment type="caution">
    <text evidence="2">The sequence shown here is derived from an EMBL/GenBank/DDBJ whole genome shotgun (WGS) entry which is preliminary data.</text>
</comment>
<dbReference type="InterPro" id="IPR010766">
    <property type="entry name" value="DRTGG"/>
</dbReference>
<sequence>MRLDQIVDALQLNVLTCSVNLNEIEPTGGYASDLLSCVMSGAQRGNLWITLQSHLNIVAVAALLDLAAVIITEGAQPDAATLEKATQEGVILLSTPLPTYTVIGRLWELGVRNPETTA</sequence>
<gene>
    <name evidence="2" type="ORF">SE15_11830</name>
</gene>
<organism evidence="2 3">
    <name type="scientific">Thermanaerothrix daxensis</name>
    <dbReference type="NCBI Taxonomy" id="869279"/>
    <lineage>
        <taxon>Bacteria</taxon>
        <taxon>Bacillati</taxon>
        <taxon>Chloroflexota</taxon>
        <taxon>Anaerolineae</taxon>
        <taxon>Anaerolineales</taxon>
        <taxon>Anaerolineaceae</taxon>
        <taxon>Thermanaerothrix</taxon>
    </lineage>
</organism>
<keyword evidence="3" id="KW-1185">Reference proteome</keyword>
<feature type="domain" description="DRTGG" evidence="1">
    <location>
        <begin position="45"/>
        <end position="106"/>
    </location>
</feature>
<evidence type="ECO:0000313" key="3">
    <source>
        <dbReference type="Proteomes" id="UP000050544"/>
    </source>
</evidence>
<dbReference type="InterPro" id="IPR028979">
    <property type="entry name" value="Ser_kin/Pase_Hpr-like_N_sf"/>
</dbReference>
<dbReference type="RefSeq" id="WP_054522295.1">
    <property type="nucleotide sequence ID" value="NZ_LGKO01000005.1"/>
</dbReference>
<evidence type="ECO:0000259" key="1">
    <source>
        <dbReference type="Pfam" id="PF07085"/>
    </source>
</evidence>
<evidence type="ECO:0000313" key="2">
    <source>
        <dbReference type="EMBL" id="KPL82747.1"/>
    </source>
</evidence>
<accession>A0A0P6XUK3</accession>
<name>A0A0P6XUK3_9CHLR</name>
<dbReference type="Pfam" id="PF07085">
    <property type="entry name" value="DRTGG"/>
    <property type="match status" value="1"/>
</dbReference>
<protein>
    <recommendedName>
        <fullName evidence="1">DRTGG domain-containing protein</fullName>
    </recommendedName>
</protein>
<dbReference type="EMBL" id="LGKO01000005">
    <property type="protein sequence ID" value="KPL82747.1"/>
    <property type="molecule type" value="Genomic_DNA"/>
</dbReference>
<dbReference type="Gene3D" id="3.40.1390.20">
    <property type="entry name" value="HprK N-terminal domain-like"/>
    <property type="match status" value="1"/>
</dbReference>
<proteinExistence type="predicted"/>
<dbReference type="AlphaFoldDB" id="A0A0P6XUK3"/>
<reference evidence="2 3" key="1">
    <citation type="submission" date="2015-07" db="EMBL/GenBank/DDBJ databases">
        <title>Whole genome sequence of Thermanaerothrix daxensis DSM 23592.</title>
        <authorList>
            <person name="Hemp J."/>
            <person name="Ward L.M."/>
            <person name="Pace L.A."/>
            <person name="Fischer W.W."/>
        </authorList>
    </citation>
    <scope>NUCLEOTIDE SEQUENCE [LARGE SCALE GENOMIC DNA]</scope>
    <source>
        <strain evidence="2 3">GNS-1</strain>
    </source>
</reference>
<dbReference type="SUPFAM" id="SSF75138">
    <property type="entry name" value="HprK N-terminal domain-like"/>
    <property type="match status" value="1"/>
</dbReference>
<dbReference type="STRING" id="869279.SE15_11830"/>
<dbReference type="Proteomes" id="UP000050544">
    <property type="component" value="Unassembled WGS sequence"/>
</dbReference>